<dbReference type="AlphaFoldDB" id="A0AAE0S328"/>
<organism evidence="2 3">
    <name type="scientific">Potamilus streckersoni</name>
    <dbReference type="NCBI Taxonomy" id="2493646"/>
    <lineage>
        <taxon>Eukaryota</taxon>
        <taxon>Metazoa</taxon>
        <taxon>Spiralia</taxon>
        <taxon>Lophotrochozoa</taxon>
        <taxon>Mollusca</taxon>
        <taxon>Bivalvia</taxon>
        <taxon>Autobranchia</taxon>
        <taxon>Heteroconchia</taxon>
        <taxon>Palaeoheterodonta</taxon>
        <taxon>Unionida</taxon>
        <taxon>Unionoidea</taxon>
        <taxon>Unionidae</taxon>
        <taxon>Ambleminae</taxon>
        <taxon>Lampsilini</taxon>
        <taxon>Potamilus</taxon>
    </lineage>
</organism>
<evidence type="ECO:0000313" key="3">
    <source>
        <dbReference type="Proteomes" id="UP001195483"/>
    </source>
</evidence>
<keyword evidence="3" id="KW-1185">Reference proteome</keyword>
<protein>
    <submittedName>
        <fullName evidence="2">Uncharacterized protein</fullName>
    </submittedName>
</protein>
<dbReference type="EMBL" id="JAEAOA010002069">
    <property type="protein sequence ID" value="KAK3584289.1"/>
    <property type="molecule type" value="Genomic_DNA"/>
</dbReference>
<accession>A0AAE0S328</accession>
<dbReference type="SUPFAM" id="SSF56925">
    <property type="entry name" value="OMPA-like"/>
    <property type="match status" value="1"/>
</dbReference>
<evidence type="ECO:0000313" key="2">
    <source>
        <dbReference type="EMBL" id="KAK3584289.1"/>
    </source>
</evidence>
<evidence type="ECO:0000256" key="1">
    <source>
        <dbReference type="SAM" id="MobiDB-lite"/>
    </source>
</evidence>
<gene>
    <name evidence="2" type="ORF">CHS0354_035370</name>
</gene>
<dbReference type="InterPro" id="IPR011250">
    <property type="entry name" value="OMP/PagP_B-barrel"/>
</dbReference>
<sequence length="366" mass="40387">MRIMRPVEGLRFFCTHLHYKRSAITLTVSVVLFVVYGLTGSVYAEDCQLVLNNNSSYSAEQVKTQLEDVFERYADVTLSADPQVCRYQVNVTGNNKIVQVFMQNNGRTVLGKADMGNPSALKTAATDALYRWVNADGQARICQDYMPESCQQAVAPATSPLTENQPYGDNTQSQENTAGSAGAHATIGLGLSFLSFITSDELRNAPLKKDADNPDRIMSSSGVSLEMGYFFTNQLGIGFRYIYANSKKTYSNIPTGLTGTNEKMNIDQTIVSAGYTSYETSFASEKTEDPFKNRRLTSSGTTWLYGFYMDLGEHSGVGLRLAYSYLDASLNKVEGDITNLSAVQDKNKYRPNVDAHSLTLGIRNNF</sequence>
<feature type="compositionally biased region" description="Polar residues" evidence="1">
    <location>
        <begin position="160"/>
        <end position="179"/>
    </location>
</feature>
<reference evidence="2" key="3">
    <citation type="submission" date="2023-05" db="EMBL/GenBank/DDBJ databases">
        <authorList>
            <person name="Smith C.H."/>
        </authorList>
    </citation>
    <scope>NUCLEOTIDE SEQUENCE</scope>
    <source>
        <strain evidence="2">CHS0354</strain>
        <tissue evidence="2">Mantle</tissue>
    </source>
</reference>
<reference evidence="2" key="1">
    <citation type="journal article" date="2021" name="Genome Biol. Evol.">
        <title>A High-Quality Reference Genome for a Parasitic Bivalve with Doubly Uniparental Inheritance (Bivalvia: Unionida).</title>
        <authorList>
            <person name="Smith C.H."/>
        </authorList>
    </citation>
    <scope>NUCLEOTIDE SEQUENCE</scope>
    <source>
        <strain evidence="2">CHS0354</strain>
    </source>
</reference>
<name>A0AAE0S328_9BIVA</name>
<reference evidence="2" key="2">
    <citation type="journal article" date="2021" name="Genome Biol. Evol.">
        <title>Developing a high-quality reference genome for a parasitic bivalve with doubly uniparental inheritance (Bivalvia: Unionida).</title>
        <authorList>
            <person name="Smith C.H."/>
        </authorList>
    </citation>
    <scope>NUCLEOTIDE SEQUENCE</scope>
    <source>
        <strain evidence="2">CHS0354</strain>
        <tissue evidence="2">Mantle</tissue>
    </source>
</reference>
<feature type="region of interest" description="Disordered" evidence="1">
    <location>
        <begin position="160"/>
        <end position="181"/>
    </location>
</feature>
<dbReference type="Proteomes" id="UP001195483">
    <property type="component" value="Unassembled WGS sequence"/>
</dbReference>
<proteinExistence type="predicted"/>
<comment type="caution">
    <text evidence="2">The sequence shown here is derived from an EMBL/GenBank/DDBJ whole genome shotgun (WGS) entry which is preliminary data.</text>
</comment>